<protein>
    <submittedName>
        <fullName evidence="5">GntR family transcriptional regulator</fullName>
    </submittedName>
</protein>
<dbReference type="InterPro" id="IPR008920">
    <property type="entry name" value="TF_FadR/GntR_C"/>
</dbReference>
<dbReference type="InterPro" id="IPR036390">
    <property type="entry name" value="WH_DNA-bd_sf"/>
</dbReference>
<gene>
    <name evidence="5" type="ORF">DDE23_09740</name>
</gene>
<keyword evidence="1" id="KW-0805">Transcription regulation</keyword>
<dbReference type="InterPro" id="IPR036388">
    <property type="entry name" value="WH-like_DNA-bd_sf"/>
</dbReference>
<dbReference type="GO" id="GO:0003700">
    <property type="term" value="F:DNA-binding transcription factor activity"/>
    <property type="evidence" value="ECO:0007669"/>
    <property type="project" value="InterPro"/>
</dbReference>
<dbReference type="Proteomes" id="UP000244810">
    <property type="component" value="Unassembled WGS sequence"/>
</dbReference>
<organism evidence="5 6">
    <name type="scientific">Pararhodobacter aggregans</name>
    <dbReference type="NCBI Taxonomy" id="404875"/>
    <lineage>
        <taxon>Bacteria</taxon>
        <taxon>Pseudomonadati</taxon>
        <taxon>Pseudomonadota</taxon>
        <taxon>Alphaproteobacteria</taxon>
        <taxon>Rhodobacterales</taxon>
        <taxon>Paracoccaceae</taxon>
        <taxon>Pararhodobacter</taxon>
    </lineage>
</organism>
<sequence>MPHTLRQKIADLVLNGELKPGDRLDELSLADRFGVSRTPIREAIRQLGASGLIEIRPRRSAVVRSFDRTELSEAFEAMGEIEALCASLAAVRMNEAERLKLRALMAASQDVSARNDRPAALELDFEFHGQLHDGARNRMLKTVAEETRLRITPYSAALYMMEGYNADLERPHSQHAAIADAVLAGNGEGAARLMREHIAQSLISLQQFFADTQSRSDAPKVKGDAR</sequence>
<dbReference type="OrthoDB" id="7620579at2"/>
<dbReference type="GO" id="GO:0003677">
    <property type="term" value="F:DNA binding"/>
    <property type="evidence" value="ECO:0007669"/>
    <property type="project" value="UniProtKB-KW"/>
</dbReference>
<keyword evidence="3" id="KW-0804">Transcription</keyword>
<dbReference type="SUPFAM" id="SSF48008">
    <property type="entry name" value="GntR ligand-binding domain-like"/>
    <property type="match status" value="1"/>
</dbReference>
<dbReference type="PROSITE" id="PS50949">
    <property type="entry name" value="HTH_GNTR"/>
    <property type="match status" value="1"/>
</dbReference>
<dbReference type="InterPro" id="IPR000524">
    <property type="entry name" value="Tscrpt_reg_HTH_GntR"/>
</dbReference>
<dbReference type="RefSeq" id="WP_107751086.1">
    <property type="nucleotide sequence ID" value="NZ_QBKF01000003.1"/>
</dbReference>
<name>A0A2T7UST3_9RHOB</name>
<evidence type="ECO:0000256" key="1">
    <source>
        <dbReference type="ARBA" id="ARBA00023015"/>
    </source>
</evidence>
<dbReference type="Pfam" id="PF07729">
    <property type="entry name" value="FCD"/>
    <property type="match status" value="1"/>
</dbReference>
<dbReference type="SUPFAM" id="SSF46785">
    <property type="entry name" value="Winged helix' DNA-binding domain"/>
    <property type="match status" value="1"/>
</dbReference>
<dbReference type="Gene3D" id="1.20.120.530">
    <property type="entry name" value="GntR ligand-binding domain-like"/>
    <property type="match status" value="1"/>
</dbReference>
<accession>A0A2T7UST3</accession>
<evidence type="ECO:0000259" key="4">
    <source>
        <dbReference type="PROSITE" id="PS50949"/>
    </source>
</evidence>
<evidence type="ECO:0000313" key="5">
    <source>
        <dbReference type="EMBL" id="PVE47714.1"/>
    </source>
</evidence>
<dbReference type="InterPro" id="IPR011711">
    <property type="entry name" value="GntR_C"/>
</dbReference>
<dbReference type="CDD" id="cd07377">
    <property type="entry name" value="WHTH_GntR"/>
    <property type="match status" value="1"/>
</dbReference>
<dbReference type="AlphaFoldDB" id="A0A2T7UST3"/>
<keyword evidence="2" id="KW-0238">DNA-binding</keyword>
<evidence type="ECO:0000256" key="2">
    <source>
        <dbReference type="ARBA" id="ARBA00023125"/>
    </source>
</evidence>
<proteinExistence type="predicted"/>
<dbReference type="SMART" id="SM00895">
    <property type="entry name" value="FCD"/>
    <property type="match status" value="1"/>
</dbReference>
<evidence type="ECO:0000313" key="6">
    <source>
        <dbReference type="Proteomes" id="UP000244810"/>
    </source>
</evidence>
<dbReference type="PRINTS" id="PR00035">
    <property type="entry name" value="HTHGNTR"/>
</dbReference>
<dbReference type="PANTHER" id="PTHR43537">
    <property type="entry name" value="TRANSCRIPTIONAL REGULATOR, GNTR FAMILY"/>
    <property type="match status" value="1"/>
</dbReference>
<dbReference type="SMART" id="SM00345">
    <property type="entry name" value="HTH_GNTR"/>
    <property type="match status" value="1"/>
</dbReference>
<reference evidence="5 6" key="1">
    <citation type="journal article" date="2011" name="Syst. Appl. Microbiol.">
        <title>Defluviimonas denitrificans gen. nov., sp. nov., and Pararhodobacter aggregans gen. nov., sp. nov., non-phototrophic Rhodobacteraceae from the biofilter of a marine aquaculture.</title>
        <authorList>
            <person name="Foesel B.U."/>
            <person name="Drake H.L."/>
            <person name="Schramm A."/>
        </authorList>
    </citation>
    <scope>NUCLEOTIDE SEQUENCE [LARGE SCALE GENOMIC DNA]</scope>
    <source>
        <strain evidence="5 6">D1-19</strain>
    </source>
</reference>
<dbReference type="EMBL" id="QDDR01000004">
    <property type="protein sequence ID" value="PVE47714.1"/>
    <property type="molecule type" value="Genomic_DNA"/>
</dbReference>
<dbReference type="PANTHER" id="PTHR43537:SF49">
    <property type="entry name" value="TRANSCRIPTIONAL REGULATORY PROTEIN"/>
    <property type="match status" value="1"/>
</dbReference>
<dbReference type="Gene3D" id="1.10.10.10">
    <property type="entry name" value="Winged helix-like DNA-binding domain superfamily/Winged helix DNA-binding domain"/>
    <property type="match status" value="1"/>
</dbReference>
<keyword evidence="6" id="KW-1185">Reference proteome</keyword>
<comment type="caution">
    <text evidence="5">The sequence shown here is derived from an EMBL/GenBank/DDBJ whole genome shotgun (WGS) entry which is preliminary data.</text>
</comment>
<evidence type="ECO:0000256" key="3">
    <source>
        <dbReference type="ARBA" id="ARBA00023163"/>
    </source>
</evidence>
<feature type="domain" description="HTH gntR-type" evidence="4">
    <location>
        <begin position="1"/>
        <end position="66"/>
    </location>
</feature>
<dbReference type="Pfam" id="PF00392">
    <property type="entry name" value="GntR"/>
    <property type="match status" value="1"/>
</dbReference>